<dbReference type="PANTHER" id="PTHR12828:SF3">
    <property type="entry name" value="PROTEASOME MATURATION PROTEIN"/>
    <property type="match status" value="1"/>
</dbReference>
<keyword evidence="1" id="KW-0143">Chaperone</keyword>
<accession>A0A540NRH8</accession>
<gene>
    <name evidence="3" type="ORF">C1H46_000644</name>
</gene>
<dbReference type="InterPro" id="IPR008012">
    <property type="entry name" value="Ump1"/>
</dbReference>
<dbReference type="AlphaFoldDB" id="A0A540NRH8"/>
<keyword evidence="4" id="KW-1185">Reference proteome</keyword>
<organism evidence="3 4">
    <name type="scientific">Malus baccata</name>
    <name type="common">Siberian crab apple</name>
    <name type="synonym">Pyrus baccata</name>
    <dbReference type="NCBI Taxonomy" id="106549"/>
    <lineage>
        <taxon>Eukaryota</taxon>
        <taxon>Viridiplantae</taxon>
        <taxon>Streptophyta</taxon>
        <taxon>Embryophyta</taxon>
        <taxon>Tracheophyta</taxon>
        <taxon>Spermatophyta</taxon>
        <taxon>Magnoliopsida</taxon>
        <taxon>eudicotyledons</taxon>
        <taxon>Gunneridae</taxon>
        <taxon>Pentapetalae</taxon>
        <taxon>rosids</taxon>
        <taxon>fabids</taxon>
        <taxon>Rosales</taxon>
        <taxon>Rosaceae</taxon>
        <taxon>Amygdaloideae</taxon>
        <taxon>Maleae</taxon>
        <taxon>Malus</taxon>
    </lineage>
</organism>
<evidence type="ECO:0000256" key="2">
    <source>
        <dbReference type="ARBA" id="ARBA00043974"/>
    </source>
</evidence>
<dbReference type="GO" id="GO:0005634">
    <property type="term" value="C:nucleus"/>
    <property type="evidence" value="ECO:0007669"/>
    <property type="project" value="TreeGrafter"/>
</dbReference>
<dbReference type="GO" id="GO:0043248">
    <property type="term" value="P:proteasome assembly"/>
    <property type="evidence" value="ECO:0007669"/>
    <property type="project" value="InterPro"/>
</dbReference>
<reference evidence="3 4" key="1">
    <citation type="journal article" date="2019" name="G3 (Bethesda)">
        <title>Sequencing of a Wild Apple (Malus baccata) Genome Unravels the Differences Between Cultivated and Wild Apple Species Regarding Disease Resistance and Cold Tolerance.</title>
        <authorList>
            <person name="Chen X."/>
        </authorList>
    </citation>
    <scope>NUCLEOTIDE SEQUENCE [LARGE SCALE GENOMIC DNA]</scope>
    <source>
        <strain evidence="4">cv. Shandingzi</strain>
        <tissue evidence="3">Leaves</tissue>
    </source>
</reference>
<dbReference type="EMBL" id="VIEB01000009">
    <property type="protein sequence ID" value="TQE13637.1"/>
    <property type="molecule type" value="Genomic_DNA"/>
</dbReference>
<comment type="similarity">
    <text evidence="2">Belongs to the POMP/UMP1 family.</text>
</comment>
<sequence>MKDTRRRGKGRNRESKVEALKTMEHQIGGIQNDALRFGLHVIKSNLVGSHPLEYALESAKLTQEQINTIILGYTYGSAFPLKMDSLLDSRGMSDQFLLQCWVWKL</sequence>
<dbReference type="Proteomes" id="UP000315295">
    <property type="component" value="Unassembled WGS sequence"/>
</dbReference>
<evidence type="ECO:0000313" key="3">
    <source>
        <dbReference type="EMBL" id="TQE13637.1"/>
    </source>
</evidence>
<protein>
    <submittedName>
        <fullName evidence="3">Uncharacterized protein</fullName>
    </submittedName>
</protein>
<evidence type="ECO:0000256" key="1">
    <source>
        <dbReference type="ARBA" id="ARBA00023186"/>
    </source>
</evidence>
<comment type="caution">
    <text evidence="3">The sequence shown here is derived from an EMBL/GenBank/DDBJ whole genome shotgun (WGS) entry which is preliminary data.</text>
</comment>
<name>A0A540NRH8_MALBA</name>
<evidence type="ECO:0000313" key="4">
    <source>
        <dbReference type="Proteomes" id="UP000315295"/>
    </source>
</evidence>
<dbReference type="GO" id="GO:0005737">
    <property type="term" value="C:cytoplasm"/>
    <property type="evidence" value="ECO:0007669"/>
    <property type="project" value="TreeGrafter"/>
</dbReference>
<dbReference type="Pfam" id="PF05348">
    <property type="entry name" value="UMP1"/>
    <property type="match status" value="1"/>
</dbReference>
<dbReference type="STRING" id="106549.A0A540NRH8"/>
<dbReference type="PANTHER" id="PTHR12828">
    <property type="entry name" value="PROTEASOME MATURATION PROTEIN UMP1"/>
    <property type="match status" value="1"/>
</dbReference>
<proteinExistence type="inferred from homology"/>